<name>A0ABU3VZ81_9GAMM</name>
<dbReference type="Gene3D" id="2.60.120.10">
    <property type="entry name" value="Jelly Rolls"/>
    <property type="match status" value="1"/>
</dbReference>
<organism evidence="3 4">
    <name type="scientific">Marinobacter xestospongiae</name>
    <dbReference type="NCBI Taxonomy" id="994319"/>
    <lineage>
        <taxon>Bacteria</taxon>
        <taxon>Pseudomonadati</taxon>
        <taxon>Pseudomonadota</taxon>
        <taxon>Gammaproteobacteria</taxon>
        <taxon>Pseudomonadales</taxon>
        <taxon>Marinobacteraceae</taxon>
        <taxon>Marinobacter</taxon>
    </lineage>
</organism>
<evidence type="ECO:0000313" key="3">
    <source>
        <dbReference type="EMBL" id="MDV2079554.1"/>
    </source>
</evidence>
<proteinExistence type="predicted"/>
<dbReference type="PANTHER" id="PTHR38599">
    <property type="entry name" value="CUPIN DOMAIN PROTEIN (AFU_ORTHOLOGUE AFUA_3G13620)"/>
    <property type="match status" value="1"/>
</dbReference>
<dbReference type="InterPro" id="IPR013096">
    <property type="entry name" value="Cupin_2"/>
</dbReference>
<sequence>MTRLLPLTLLLCASTAWSDAPFSREDKMLQPLPEHHTAGYIKSQRIEMAVGTTAPAHQHPVPTFGVVNQGQVEFQLQGQAPVILRAGDTFYEPPHTTVLKFGAHGEQRAAFTVFYLLDSEGDDTVSLL</sequence>
<gene>
    <name evidence="3" type="ORF">RYS15_12745</name>
</gene>
<feature type="domain" description="Cupin type-2" evidence="2">
    <location>
        <begin position="46"/>
        <end position="114"/>
    </location>
</feature>
<feature type="chain" id="PRO_5046432956" evidence="1">
    <location>
        <begin position="19"/>
        <end position="128"/>
    </location>
</feature>
<evidence type="ECO:0000259" key="2">
    <source>
        <dbReference type="Pfam" id="PF07883"/>
    </source>
</evidence>
<dbReference type="InterPro" id="IPR014710">
    <property type="entry name" value="RmlC-like_jellyroll"/>
</dbReference>
<feature type="signal peptide" evidence="1">
    <location>
        <begin position="1"/>
        <end position="18"/>
    </location>
</feature>
<accession>A0ABU3VZ81</accession>
<evidence type="ECO:0000313" key="4">
    <source>
        <dbReference type="Proteomes" id="UP001269819"/>
    </source>
</evidence>
<dbReference type="Proteomes" id="UP001269819">
    <property type="component" value="Unassembled WGS sequence"/>
</dbReference>
<dbReference type="Pfam" id="PF07883">
    <property type="entry name" value="Cupin_2"/>
    <property type="match status" value="1"/>
</dbReference>
<evidence type="ECO:0000256" key="1">
    <source>
        <dbReference type="SAM" id="SignalP"/>
    </source>
</evidence>
<dbReference type="EMBL" id="JAWIIJ010000008">
    <property type="protein sequence ID" value="MDV2079554.1"/>
    <property type="molecule type" value="Genomic_DNA"/>
</dbReference>
<protein>
    <submittedName>
        <fullName evidence="3">Cupin domain-containing protein</fullName>
    </submittedName>
</protein>
<comment type="caution">
    <text evidence="3">The sequence shown here is derived from an EMBL/GenBank/DDBJ whole genome shotgun (WGS) entry which is preliminary data.</text>
</comment>
<reference evidence="3 4" key="1">
    <citation type="submission" date="2023-10" db="EMBL/GenBank/DDBJ databases">
        <title>Characteristics and mechanism of a salt-tolerant marine origin heterotrophic nitrifying- aerobic denitrifying bacteria Marinobacter xestospongiae HN1.</title>
        <authorList>
            <person name="Qi R."/>
        </authorList>
    </citation>
    <scope>NUCLEOTIDE SEQUENCE [LARGE SCALE GENOMIC DNA]</scope>
    <source>
        <strain evidence="3 4">HN1</strain>
    </source>
</reference>
<dbReference type="SUPFAM" id="SSF51182">
    <property type="entry name" value="RmlC-like cupins"/>
    <property type="match status" value="1"/>
</dbReference>
<dbReference type="InterPro" id="IPR011051">
    <property type="entry name" value="RmlC_Cupin_sf"/>
</dbReference>
<dbReference type="PANTHER" id="PTHR38599:SF1">
    <property type="entry name" value="CUPIN DOMAIN PROTEIN (AFU_ORTHOLOGUE AFUA_3G13620)"/>
    <property type="match status" value="1"/>
</dbReference>
<dbReference type="RefSeq" id="WP_316974086.1">
    <property type="nucleotide sequence ID" value="NZ_JAWIIJ010000008.1"/>
</dbReference>
<keyword evidence="4" id="KW-1185">Reference proteome</keyword>
<keyword evidence="1" id="KW-0732">Signal</keyword>